<proteinExistence type="predicted"/>
<dbReference type="Proteomes" id="UP000018004">
    <property type="component" value="Unassembled WGS sequence"/>
</dbReference>
<organism evidence="1 2">
    <name type="scientific">Flavobacterium limnosediminis JC2902</name>
    <dbReference type="NCBI Taxonomy" id="1341181"/>
    <lineage>
        <taxon>Bacteria</taxon>
        <taxon>Pseudomonadati</taxon>
        <taxon>Bacteroidota</taxon>
        <taxon>Flavobacteriia</taxon>
        <taxon>Flavobacteriales</taxon>
        <taxon>Flavobacteriaceae</taxon>
        <taxon>Flavobacterium</taxon>
    </lineage>
</organism>
<accession>V6SQ66</accession>
<reference evidence="1 2" key="1">
    <citation type="submission" date="2013-08" db="EMBL/GenBank/DDBJ databases">
        <title>Flavobacterium limnosediminis JC2902 genome sequencing.</title>
        <authorList>
            <person name="Lee K."/>
            <person name="Yi H."/>
            <person name="Park S."/>
            <person name="Chun J."/>
        </authorList>
    </citation>
    <scope>NUCLEOTIDE SEQUENCE [LARGE SCALE GENOMIC DNA]</scope>
    <source>
        <strain evidence="1 2">JC2902</strain>
    </source>
</reference>
<keyword evidence="2" id="KW-1185">Reference proteome</keyword>
<name>V6SQ66_9FLAO</name>
<comment type="caution">
    <text evidence="1">The sequence shown here is derived from an EMBL/GenBank/DDBJ whole genome shotgun (WGS) entry which is preliminary data.</text>
</comment>
<evidence type="ECO:0000313" key="2">
    <source>
        <dbReference type="Proteomes" id="UP000018004"/>
    </source>
</evidence>
<gene>
    <name evidence="1" type="ORF">FLJC2902T_25370</name>
</gene>
<sequence length="50" mass="5668">MFTTQLAIAAVVAKMLLEAKAKCTKAHSFKLYLKPINLTTRRICIIIDFQ</sequence>
<protein>
    <submittedName>
        <fullName evidence="1">Uncharacterized protein</fullName>
    </submittedName>
</protein>
<evidence type="ECO:0000313" key="1">
    <source>
        <dbReference type="EMBL" id="ESU26565.1"/>
    </source>
</evidence>
<dbReference type="PATRIC" id="fig|1341181.4.peg.2497"/>
<dbReference type="EMBL" id="AVGG01000018">
    <property type="protein sequence ID" value="ESU26565.1"/>
    <property type="molecule type" value="Genomic_DNA"/>
</dbReference>
<dbReference type="AlphaFoldDB" id="V6SQ66"/>